<reference evidence="1 2" key="1">
    <citation type="submission" date="2016-02" db="EMBL/GenBank/DDBJ databases">
        <title>Band-tailed pigeon sequencing and assembly.</title>
        <authorList>
            <person name="Soares A.E."/>
            <person name="Novak B.J."/>
            <person name="Rice E.S."/>
            <person name="O'Connell B."/>
            <person name="Chang D."/>
            <person name="Weber S."/>
            <person name="Shapiro B."/>
        </authorList>
    </citation>
    <scope>NUCLEOTIDE SEQUENCE [LARGE SCALE GENOMIC DNA]</scope>
    <source>
        <strain evidence="1">BTP2013</strain>
        <tissue evidence="1">Blood</tissue>
    </source>
</reference>
<proteinExistence type="predicted"/>
<keyword evidence="2" id="KW-1185">Reference proteome</keyword>
<dbReference type="EMBL" id="LSYS01003169">
    <property type="protein sequence ID" value="OPJ83714.1"/>
    <property type="molecule type" value="Genomic_DNA"/>
</dbReference>
<comment type="caution">
    <text evidence="1">The sequence shown here is derived from an EMBL/GenBank/DDBJ whole genome shotgun (WGS) entry which is preliminary data.</text>
</comment>
<organism evidence="1 2">
    <name type="scientific">Patagioenas fasciata monilis</name>
    <dbReference type="NCBI Taxonomy" id="372326"/>
    <lineage>
        <taxon>Eukaryota</taxon>
        <taxon>Metazoa</taxon>
        <taxon>Chordata</taxon>
        <taxon>Craniata</taxon>
        <taxon>Vertebrata</taxon>
        <taxon>Euteleostomi</taxon>
        <taxon>Archelosauria</taxon>
        <taxon>Archosauria</taxon>
        <taxon>Dinosauria</taxon>
        <taxon>Saurischia</taxon>
        <taxon>Theropoda</taxon>
        <taxon>Coelurosauria</taxon>
        <taxon>Aves</taxon>
        <taxon>Neognathae</taxon>
        <taxon>Neoaves</taxon>
        <taxon>Columbimorphae</taxon>
        <taxon>Columbiformes</taxon>
        <taxon>Columbidae</taxon>
        <taxon>Patagioenas</taxon>
    </lineage>
</organism>
<evidence type="ECO:0000313" key="2">
    <source>
        <dbReference type="Proteomes" id="UP000190648"/>
    </source>
</evidence>
<dbReference type="Proteomes" id="UP000190648">
    <property type="component" value="Unassembled WGS sequence"/>
</dbReference>
<name>A0A1V4KH06_PATFA</name>
<accession>A0A1V4KH06</accession>
<protein>
    <submittedName>
        <fullName evidence="1">Uncharacterized protein</fullName>
    </submittedName>
</protein>
<sequence length="94" mass="10075">MRFRLVVALLQQRIRVIAPSAVLNLTGTLRGGTASSASAQQPGVRWEVIIVERVATLPAWGRARAGGTVALSLADSQGIPVKNLLELDMYEYSA</sequence>
<evidence type="ECO:0000313" key="1">
    <source>
        <dbReference type="EMBL" id="OPJ83714.1"/>
    </source>
</evidence>
<dbReference type="AlphaFoldDB" id="A0A1V4KH06"/>
<gene>
    <name evidence="1" type="ORF">AV530_006561</name>
</gene>